<keyword evidence="3" id="KW-0698">rRNA processing</keyword>
<sequence>MMRFGAFLPLTACRRSVWEPRRLVMSRPPLPPRLRFHSSAGAPRKAAPQHLKGKRPAEKRWIVRQLSDPFVQAARVQQYRCRSAFKLLEIDEKYGILRPGYSVLDCGASPGAWSQVAVRKVNAAGTDPECPRGTVVGVDLLHIAPLDGAHFLPCRDVTDPATHAELRGHLPGGRADVILSDMAPNACGLKELDHERLVTLCLSLLDLADQVLKPGGCMVCKCWDGALTSKLQQRLLSVFNNVKTVKPKASRKESSESYFLARHFKKT</sequence>
<evidence type="ECO:0000256" key="1">
    <source>
        <dbReference type="ARBA" id="ARBA00004173"/>
    </source>
</evidence>
<reference evidence="18 19" key="1">
    <citation type="submission" date="2020-06" db="EMBL/GenBank/DDBJ databases">
        <authorList>
            <consortium name="Wellcome Sanger Institute Data Sharing"/>
        </authorList>
    </citation>
    <scope>NUCLEOTIDE SEQUENCE [LARGE SCALE GENOMIC DNA]</scope>
</reference>
<dbReference type="InterPro" id="IPR029063">
    <property type="entry name" value="SAM-dependent_MTases_sf"/>
</dbReference>
<evidence type="ECO:0000256" key="3">
    <source>
        <dbReference type="ARBA" id="ARBA00022552"/>
    </source>
</evidence>
<evidence type="ECO:0000256" key="10">
    <source>
        <dbReference type="ARBA" id="ARBA00051808"/>
    </source>
</evidence>
<comment type="similarity">
    <text evidence="2">Belongs to the class I-like SAM-binding methyltransferase superfamily. RNA methyltransferase RlmE family.</text>
</comment>
<evidence type="ECO:0000259" key="17">
    <source>
        <dbReference type="Pfam" id="PF01728"/>
    </source>
</evidence>
<evidence type="ECO:0000256" key="14">
    <source>
        <dbReference type="ARBA" id="ARBA00082868"/>
    </source>
</evidence>
<evidence type="ECO:0000256" key="11">
    <source>
        <dbReference type="ARBA" id="ARBA00058412"/>
    </source>
</evidence>
<dbReference type="Gene3D" id="3.40.50.150">
    <property type="entry name" value="Vaccinia Virus protein VP39"/>
    <property type="match status" value="1"/>
</dbReference>
<protein>
    <recommendedName>
        <fullName evidence="9">rRNA methyltransferase 2, mitochondrial</fullName>
    </recommendedName>
    <alternativeName>
        <fullName evidence="14">16S rRNA (uridine(1369)-2'-O)-methyltransferase</fullName>
    </alternativeName>
    <alternativeName>
        <fullName evidence="12">16S rRNA [Um1369] 2'-O-methyltransferase</fullName>
    </alternativeName>
    <alternativeName>
        <fullName evidence="13">Protein ftsJ homolog 2</fullName>
    </alternativeName>
</protein>
<dbReference type="GO" id="GO:0008650">
    <property type="term" value="F:rRNA (uridine-2'-O-)-methyltransferase activity"/>
    <property type="evidence" value="ECO:0007669"/>
    <property type="project" value="TreeGrafter"/>
</dbReference>
<evidence type="ECO:0000256" key="8">
    <source>
        <dbReference type="ARBA" id="ARBA00023128"/>
    </source>
</evidence>
<dbReference type="AlphaFoldDB" id="A0AAY4C4R3"/>
<keyword evidence="19" id="KW-1185">Reference proteome</keyword>
<evidence type="ECO:0000256" key="6">
    <source>
        <dbReference type="ARBA" id="ARBA00022691"/>
    </source>
</evidence>
<comment type="catalytic activity">
    <reaction evidence="10">
        <text>uridine(1369) in 16S rRNA + S-adenosyl-L-methionine = 2'-O-methyluridine(1369) in 16S rRNA + S-adenosyl-L-homocysteine + H(+)</text>
        <dbReference type="Rhea" id="RHEA:47764"/>
        <dbReference type="Rhea" id="RHEA-COMP:11903"/>
        <dbReference type="Rhea" id="RHEA-COMP:11904"/>
        <dbReference type="ChEBI" id="CHEBI:15378"/>
        <dbReference type="ChEBI" id="CHEBI:57856"/>
        <dbReference type="ChEBI" id="CHEBI:59789"/>
        <dbReference type="ChEBI" id="CHEBI:65315"/>
        <dbReference type="ChEBI" id="CHEBI:74478"/>
    </reaction>
</comment>
<dbReference type="RefSeq" id="XP_028843777.1">
    <property type="nucleotide sequence ID" value="XM_028987944.1"/>
</dbReference>
<dbReference type="Pfam" id="PF01728">
    <property type="entry name" value="FtsJ"/>
    <property type="match status" value="1"/>
</dbReference>
<dbReference type="HAMAP" id="MF_01547">
    <property type="entry name" value="RNA_methyltr_E"/>
    <property type="match status" value="1"/>
</dbReference>
<dbReference type="GeneTree" id="ENSGT00730000111241"/>
<evidence type="ECO:0000313" key="18">
    <source>
        <dbReference type="Ensembl" id="ENSDCDP00010027967.1"/>
    </source>
</evidence>
<proteinExistence type="inferred from homology"/>
<keyword evidence="6 15" id="KW-0949">S-adenosyl-L-methionine</keyword>
<feature type="domain" description="Ribosomal RNA methyltransferase FtsJ" evidence="17">
    <location>
        <begin position="79"/>
        <end position="264"/>
    </location>
</feature>
<dbReference type="CDD" id="cd02440">
    <property type="entry name" value="AdoMet_MTases"/>
    <property type="match status" value="1"/>
</dbReference>
<dbReference type="InterPro" id="IPR015507">
    <property type="entry name" value="rRNA-MeTfrase_E"/>
</dbReference>
<evidence type="ECO:0000256" key="13">
    <source>
        <dbReference type="ARBA" id="ARBA00080354"/>
    </source>
</evidence>
<name>A0AAY4C4R3_9TELE</name>
<dbReference type="GeneID" id="114794996"/>
<feature type="active site" description="Proton acceptor" evidence="15">
    <location>
        <position position="221"/>
    </location>
</feature>
<reference evidence="18" key="3">
    <citation type="submission" date="2025-09" db="UniProtKB">
        <authorList>
            <consortium name="Ensembl"/>
        </authorList>
    </citation>
    <scope>IDENTIFICATION</scope>
</reference>
<gene>
    <name evidence="18" type="primary">mrm2</name>
</gene>
<dbReference type="CTD" id="29960"/>
<comment type="function">
    <text evidence="11">S-adenosyl-L-methionine-dependent 2'-O-ribose methyltransferase that catalyzes the formation of 2'-O-methyluridine at position 1369 (Um1369) in the 16S mitochondrial large subunit ribosomal RNA (mtLSU rRNA), a universally conserved modification in the peptidyl transferase domain of the mtLSU rRNA. This activity may require prior 2'-O-methylguanosine modification at position 1370 (Gm1370) by MRM3. Essential for late-stage assembly of mtLSU required for efficient translation of mitochondrial DNA encoded proteins; methyltransferase activity is not required for this function. Essential for mitochondrial respiratory function.</text>
</comment>
<reference evidence="18" key="2">
    <citation type="submission" date="2025-08" db="UniProtKB">
        <authorList>
            <consortium name="Ensembl"/>
        </authorList>
    </citation>
    <scope>IDENTIFICATION</scope>
</reference>
<dbReference type="PANTHER" id="PTHR10920">
    <property type="entry name" value="RIBOSOMAL RNA METHYLTRANSFERASE"/>
    <property type="match status" value="1"/>
</dbReference>
<feature type="region of interest" description="Disordered" evidence="16">
    <location>
        <begin position="34"/>
        <end position="55"/>
    </location>
</feature>
<dbReference type="Ensembl" id="ENSDCDT00010034479.1">
    <property type="protein sequence ID" value="ENSDCDP00010027967.1"/>
    <property type="gene ID" value="ENSDCDG00010017587.1"/>
</dbReference>
<dbReference type="GO" id="GO:0005759">
    <property type="term" value="C:mitochondrial matrix"/>
    <property type="evidence" value="ECO:0007669"/>
    <property type="project" value="UniProtKB-ARBA"/>
</dbReference>
<dbReference type="FunFam" id="3.40.50.150:FF:000129">
    <property type="entry name" value="Mitochondrial rRNA methyltransferase 2"/>
    <property type="match status" value="1"/>
</dbReference>
<evidence type="ECO:0000256" key="5">
    <source>
        <dbReference type="ARBA" id="ARBA00022679"/>
    </source>
</evidence>
<comment type="subcellular location">
    <subcellularLocation>
        <location evidence="1">Mitochondrion</location>
    </subcellularLocation>
</comment>
<dbReference type="PIRSF" id="PIRSF005461">
    <property type="entry name" value="23S_rRNA_mtase"/>
    <property type="match status" value="1"/>
</dbReference>
<keyword evidence="4" id="KW-0489">Methyltransferase</keyword>
<keyword evidence="8" id="KW-0496">Mitochondrion</keyword>
<evidence type="ECO:0000256" key="4">
    <source>
        <dbReference type="ARBA" id="ARBA00022603"/>
    </source>
</evidence>
<accession>A0AAY4C4R3</accession>
<keyword evidence="7" id="KW-0809">Transit peptide</keyword>
<evidence type="ECO:0000256" key="2">
    <source>
        <dbReference type="ARBA" id="ARBA00009258"/>
    </source>
</evidence>
<evidence type="ECO:0000256" key="12">
    <source>
        <dbReference type="ARBA" id="ARBA00076606"/>
    </source>
</evidence>
<dbReference type="PANTHER" id="PTHR10920:SF18">
    <property type="entry name" value="RRNA METHYLTRANSFERASE 2, MITOCHONDRIAL"/>
    <property type="match status" value="1"/>
</dbReference>
<dbReference type="SUPFAM" id="SSF53335">
    <property type="entry name" value="S-adenosyl-L-methionine-dependent methyltransferases"/>
    <property type="match status" value="1"/>
</dbReference>
<keyword evidence="5" id="KW-0808">Transferase</keyword>
<organism evidence="18 19">
    <name type="scientific">Denticeps clupeoides</name>
    <name type="common">denticle herring</name>
    <dbReference type="NCBI Taxonomy" id="299321"/>
    <lineage>
        <taxon>Eukaryota</taxon>
        <taxon>Metazoa</taxon>
        <taxon>Chordata</taxon>
        <taxon>Craniata</taxon>
        <taxon>Vertebrata</taxon>
        <taxon>Euteleostomi</taxon>
        <taxon>Actinopterygii</taxon>
        <taxon>Neopterygii</taxon>
        <taxon>Teleostei</taxon>
        <taxon>Clupei</taxon>
        <taxon>Clupeiformes</taxon>
        <taxon>Denticipitoidei</taxon>
        <taxon>Denticipitidae</taxon>
        <taxon>Denticeps</taxon>
    </lineage>
</organism>
<dbReference type="Proteomes" id="UP000694580">
    <property type="component" value="Chromosome 7"/>
</dbReference>
<evidence type="ECO:0000256" key="9">
    <source>
        <dbReference type="ARBA" id="ARBA00041184"/>
    </source>
</evidence>
<evidence type="ECO:0000256" key="16">
    <source>
        <dbReference type="SAM" id="MobiDB-lite"/>
    </source>
</evidence>
<evidence type="ECO:0000256" key="15">
    <source>
        <dbReference type="PIRSR" id="PIRSR005461-1"/>
    </source>
</evidence>
<dbReference type="GO" id="GO:1902775">
    <property type="term" value="P:mitochondrial large ribosomal subunit assembly"/>
    <property type="evidence" value="ECO:0007669"/>
    <property type="project" value="UniProtKB-ARBA"/>
</dbReference>
<dbReference type="InterPro" id="IPR002877">
    <property type="entry name" value="RNA_MeTrfase_FtsJ_dom"/>
</dbReference>
<evidence type="ECO:0000313" key="19">
    <source>
        <dbReference type="Proteomes" id="UP000694580"/>
    </source>
</evidence>
<evidence type="ECO:0000256" key="7">
    <source>
        <dbReference type="ARBA" id="ARBA00022946"/>
    </source>
</evidence>
<dbReference type="InterPro" id="IPR050082">
    <property type="entry name" value="RNA_methyltr_RlmE"/>
</dbReference>